<dbReference type="SMART" id="SM00020">
    <property type="entry name" value="Tryp_SPc"/>
    <property type="match status" value="1"/>
</dbReference>
<evidence type="ECO:0000259" key="2">
    <source>
        <dbReference type="PROSITE" id="PS50240"/>
    </source>
</evidence>
<dbReference type="RefSeq" id="XP_028141374.1">
    <property type="nucleotide sequence ID" value="XM_028285573.1"/>
</dbReference>
<gene>
    <name evidence="3" type="primary">LOC114335346</name>
</gene>
<feature type="signal peptide" evidence="1">
    <location>
        <begin position="1"/>
        <end position="24"/>
    </location>
</feature>
<reference evidence="3" key="1">
    <citation type="submission" date="2025-08" db="UniProtKB">
        <authorList>
            <consortium name="RefSeq"/>
        </authorList>
    </citation>
    <scope>IDENTIFICATION</scope>
    <source>
        <tissue evidence="3">Whole insect</tissue>
    </source>
</reference>
<dbReference type="SUPFAM" id="SSF50494">
    <property type="entry name" value="Trypsin-like serine proteases"/>
    <property type="match status" value="1"/>
</dbReference>
<keyword evidence="1" id="KW-0732">Signal</keyword>
<dbReference type="GO" id="GO:0004252">
    <property type="term" value="F:serine-type endopeptidase activity"/>
    <property type="evidence" value="ECO:0007669"/>
    <property type="project" value="InterPro"/>
</dbReference>
<dbReference type="Gene3D" id="2.40.10.10">
    <property type="entry name" value="Trypsin-like serine proteases"/>
    <property type="match status" value="2"/>
</dbReference>
<evidence type="ECO:0000313" key="3">
    <source>
        <dbReference type="RefSeq" id="XP_028141374.1"/>
    </source>
</evidence>
<organism evidence="3">
    <name type="scientific">Diabrotica virgifera virgifera</name>
    <name type="common">western corn rootworm</name>
    <dbReference type="NCBI Taxonomy" id="50390"/>
    <lineage>
        <taxon>Eukaryota</taxon>
        <taxon>Metazoa</taxon>
        <taxon>Ecdysozoa</taxon>
        <taxon>Arthropoda</taxon>
        <taxon>Hexapoda</taxon>
        <taxon>Insecta</taxon>
        <taxon>Pterygota</taxon>
        <taxon>Neoptera</taxon>
        <taxon>Endopterygota</taxon>
        <taxon>Coleoptera</taxon>
        <taxon>Polyphaga</taxon>
        <taxon>Cucujiformia</taxon>
        <taxon>Chrysomeloidea</taxon>
        <taxon>Chrysomelidae</taxon>
        <taxon>Galerucinae</taxon>
        <taxon>Diabroticina</taxon>
        <taxon>Diabroticites</taxon>
        <taxon>Diabrotica</taxon>
    </lineage>
</organism>
<dbReference type="InParanoid" id="A0A6P7FXT0"/>
<evidence type="ECO:0000256" key="1">
    <source>
        <dbReference type="SAM" id="SignalP"/>
    </source>
</evidence>
<name>A0A6P7FXT0_DIAVI</name>
<dbReference type="OrthoDB" id="6339452at2759"/>
<dbReference type="GO" id="GO:0006508">
    <property type="term" value="P:proteolysis"/>
    <property type="evidence" value="ECO:0007669"/>
    <property type="project" value="InterPro"/>
</dbReference>
<dbReference type="InterPro" id="IPR043504">
    <property type="entry name" value="Peptidase_S1_PA_chymotrypsin"/>
</dbReference>
<feature type="chain" id="PRO_5027895497" evidence="1">
    <location>
        <begin position="25"/>
        <end position="402"/>
    </location>
</feature>
<dbReference type="InterPro" id="IPR001254">
    <property type="entry name" value="Trypsin_dom"/>
</dbReference>
<dbReference type="Pfam" id="PF00089">
    <property type="entry name" value="Trypsin"/>
    <property type="match status" value="1"/>
</dbReference>
<dbReference type="PROSITE" id="PS50240">
    <property type="entry name" value="TRYPSIN_DOM"/>
    <property type="match status" value="1"/>
</dbReference>
<dbReference type="InterPro" id="IPR051333">
    <property type="entry name" value="CLIP_Serine_Protease"/>
</dbReference>
<dbReference type="AlphaFoldDB" id="A0A6P7FXT0"/>
<dbReference type="InterPro" id="IPR009003">
    <property type="entry name" value="Peptidase_S1_PA"/>
</dbReference>
<accession>A0A6P7FXT0</accession>
<dbReference type="PANTHER" id="PTHR24260:SF147">
    <property type="entry name" value="EG:BACR7A4.3 PROTEIN-RELATED"/>
    <property type="match status" value="1"/>
</dbReference>
<sequence length="402" mass="45858">MSKMFHLRNFILVGVVLWCIGVMGQEQEQYEKCTTIDGFDGICISARQCRLAGKDERLDFTYHLTGELRVCNQKKDSFQDIICCLDDPIYLPHVISEPLEKDNENNRTRPRPGDIANKMCKVYSRYTHERDPFMTAFGEYREHFDCEIYNNELLRTFSTVARIKEFPHMVQIGYGTVSDKKWLCAGSLISENYILTAAKCVNNPIHGDPKFVGKKINEIYWQNREIAEIILPPNYPTMKNQSLLLLKVKTKFDLNGVLRPACLYTKDDAPRGKLVSAGWNITENIEEGGASLNRVYLQPLPEDKCNDNNIANFNLQGVNKNDSICTKAGSNVGDGNICNVDIGGSLLQFHPIYKDLKCMHDIIGVKLDDTDCENGKKGINVYAKVYDYIKWIEDTVWHNVTI</sequence>
<feature type="domain" description="Peptidase S1" evidence="2">
    <location>
        <begin position="148"/>
        <end position="397"/>
    </location>
</feature>
<protein>
    <submittedName>
        <fullName evidence="3">Serine protease snake-like</fullName>
    </submittedName>
</protein>
<proteinExistence type="predicted"/>
<dbReference type="PANTHER" id="PTHR24260">
    <property type="match status" value="1"/>
</dbReference>